<evidence type="ECO:0000313" key="1">
    <source>
        <dbReference type="EMBL" id="GIY60342.1"/>
    </source>
</evidence>
<proteinExistence type="predicted"/>
<gene>
    <name evidence="1" type="ORF">CDAR_9641</name>
</gene>
<comment type="caution">
    <text evidence="1">The sequence shown here is derived from an EMBL/GenBank/DDBJ whole genome shotgun (WGS) entry which is preliminary data.</text>
</comment>
<dbReference type="EMBL" id="BPLQ01011786">
    <property type="protein sequence ID" value="GIY60342.1"/>
    <property type="molecule type" value="Genomic_DNA"/>
</dbReference>
<sequence length="119" mass="13746">MLFMQRQTFAVQWRDTKLVTLLSTAHNMNEMTEVSRTQKDGSKKKVACPKAIADYIRTRNSHLEVRLRIARRLIGGFCSGKQKLQSIWVATKKEIGIPQEIRTTNVGTHMPEKGQTYRR</sequence>
<protein>
    <submittedName>
        <fullName evidence="1">Uncharacterized protein</fullName>
    </submittedName>
</protein>
<name>A0AAV4URF4_9ARAC</name>
<keyword evidence="2" id="KW-1185">Reference proteome</keyword>
<accession>A0AAV4URF4</accession>
<reference evidence="1 2" key="1">
    <citation type="submission" date="2021-06" db="EMBL/GenBank/DDBJ databases">
        <title>Caerostris darwini draft genome.</title>
        <authorList>
            <person name="Kono N."/>
            <person name="Arakawa K."/>
        </authorList>
    </citation>
    <scope>NUCLEOTIDE SEQUENCE [LARGE SCALE GENOMIC DNA]</scope>
</reference>
<evidence type="ECO:0000313" key="2">
    <source>
        <dbReference type="Proteomes" id="UP001054837"/>
    </source>
</evidence>
<dbReference type="AlphaFoldDB" id="A0AAV4URF4"/>
<dbReference type="Proteomes" id="UP001054837">
    <property type="component" value="Unassembled WGS sequence"/>
</dbReference>
<organism evidence="1 2">
    <name type="scientific">Caerostris darwini</name>
    <dbReference type="NCBI Taxonomy" id="1538125"/>
    <lineage>
        <taxon>Eukaryota</taxon>
        <taxon>Metazoa</taxon>
        <taxon>Ecdysozoa</taxon>
        <taxon>Arthropoda</taxon>
        <taxon>Chelicerata</taxon>
        <taxon>Arachnida</taxon>
        <taxon>Araneae</taxon>
        <taxon>Araneomorphae</taxon>
        <taxon>Entelegynae</taxon>
        <taxon>Araneoidea</taxon>
        <taxon>Araneidae</taxon>
        <taxon>Caerostris</taxon>
    </lineage>
</organism>